<proteinExistence type="predicted"/>
<sequence length="41" mass="4349">MPTVHQKPAIGQMVPQKAAPQRLINPAATSAHMPINMLTAS</sequence>
<dbReference type="AlphaFoldDB" id="A0AB34U1U1"/>
<protein>
    <submittedName>
        <fullName evidence="1">Uncharacterized protein</fullName>
    </submittedName>
</protein>
<comment type="caution">
    <text evidence="1">The sequence shown here is derived from an EMBL/GenBank/DDBJ whole genome shotgun (WGS) entry which is preliminary data.</text>
</comment>
<evidence type="ECO:0000313" key="2">
    <source>
        <dbReference type="Proteomes" id="UP000050545"/>
    </source>
</evidence>
<organism evidence="1 2">
    <name type="scientific">Pseudomonas amygdali pv. hibisci</name>
    <dbReference type="NCBI Taxonomy" id="251723"/>
    <lineage>
        <taxon>Bacteria</taxon>
        <taxon>Pseudomonadati</taxon>
        <taxon>Pseudomonadota</taxon>
        <taxon>Gammaproteobacteria</taxon>
        <taxon>Pseudomonadales</taxon>
        <taxon>Pseudomonadaceae</taxon>
        <taxon>Pseudomonas</taxon>
        <taxon>Pseudomonas amygdali</taxon>
    </lineage>
</organism>
<reference evidence="1 2" key="1">
    <citation type="submission" date="2015-09" db="EMBL/GenBank/DDBJ databases">
        <title>Genome announcement of multiple Pseudomonas syringae strains.</title>
        <authorList>
            <person name="Thakur S."/>
            <person name="Wang P.W."/>
            <person name="Gong Y."/>
            <person name="Weir B.S."/>
            <person name="Guttman D.S."/>
        </authorList>
    </citation>
    <scope>NUCLEOTIDE SEQUENCE [LARGE SCALE GENOMIC DNA]</scope>
    <source>
        <strain evidence="1 2">ICMP9623</strain>
    </source>
</reference>
<name>A0AB34U1U1_PSEA0</name>
<dbReference type="EMBL" id="LJQN01000142">
    <property type="protein sequence ID" value="KPX51604.1"/>
    <property type="molecule type" value="Genomic_DNA"/>
</dbReference>
<evidence type="ECO:0000313" key="1">
    <source>
        <dbReference type="EMBL" id="KPX51604.1"/>
    </source>
</evidence>
<dbReference type="Proteomes" id="UP000050545">
    <property type="component" value="Unassembled WGS sequence"/>
</dbReference>
<gene>
    <name evidence="1" type="ORF">ALO67_101061</name>
</gene>
<accession>A0AB34U1U1</accession>